<name>A0A4V6Q6Z1_9PSEU</name>
<keyword evidence="4" id="KW-1185">Reference proteome</keyword>
<evidence type="ECO:0000259" key="2">
    <source>
        <dbReference type="Pfam" id="PF13613"/>
    </source>
</evidence>
<evidence type="ECO:0000313" key="4">
    <source>
        <dbReference type="Proteomes" id="UP000294927"/>
    </source>
</evidence>
<evidence type="ECO:0000313" key="3">
    <source>
        <dbReference type="EMBL" id="TDV55941.1"/>
    </source>
</evidence>
<gene>
    <name evidence="3" type="ORF">CLV71_1022</name>
</gene>
<evidence type="ECO:0000256" key="1">
    <source>
        <dbReference type="SAM" id="MobiDB-lite"/>
    </source>
</evidence>
<comment type="caution">
    <text evidence="3">The sequence shown here is derived from an EMBL/GenBank/DDBJ whole genome shotgun (WGS) entry which is preliminary data.</text>
</comment>
<feature type="compositionally biased region" description="Basic residues" evidence="1">
    <location>
        <begin position="146"/>
        <end position="158"/>
    </location>
</feature>
<dbReference type="InterPro" id="IPR027805">
    <property type="entry name" value="Transposase_HTH_dom"/>
</dbReference>
<dbReference type="EMBL" id="SOCP01000002">
    <property type="protein sequence ID" value="TDV55941.1"/>
    <property type="molecule type" value="Genomic_DNA"/>
</dbReference>
<feature type="compositionally biased region" description="Basic and acidic residues" evidence="1">
    <location>
        <begin position="159"/>
        <end position="168"/>
    </location>
</feature>
<keyword evidence="3" id="KW-0378">Hydrolase</keyword>
<dbReference type="GO" id="GO:0004519">
    <property type="term" value="F:endonuclease activity"/>
    <property type="evidence" value="ECO:0007669"/>
    <property type="project" value="UniProtKB-KW"/>
</dbReference>
<dbReference type="AlphaFoldDB" id="A0A4V6Q6Z1"/>
<dbReference type="Pfam" id="PF13613">
    <property type="entry name" value="HTH_Tnp_4"/>
    <property type="match status" value="1"/>
</dbReference>
<reference evidence="3 4" key="1">
    <citation type="submission" date="2019-03" db="EMBL/GenBank/DDBJ databases">
        <title>Genomic Encyclopedia of Archaeal and Bacterial Type Strains, Phase II (KMG-II): from individual species to whole genera.</title>
        <authorList>
            <person name="Goeker M."/>
        </authorList>
    </citation>
    <scope>NUCLEOTIDE SEQUENCE [LARGE SCALE GENOMIC DNA]</scope>
    <source>
        <strain evidence="3 4">DSM 45499</strain>
    </source>
</reference>
<proteinExistence type="predicted"/>
<feature type="compositionally biased region" description="Basic residues" evidence="1">
    <location>
        <begin position="123"/>
        <end position="134"/>
    </location>
</feature>
<feature type="domain" description="Transposase Helix-turn-helix" evidence="2">
    <location>
        <begin position="35"/>
        <end position="84"/>
    </location>
</feature>
<keyword evidence="3" id="KW-0540">Nuclease</keyword>
<organism evidence="3 4">
    <name type="scientific">Actinophytocola oryzae</name>
    <dbReference type="NCBI Taxonomy" id="502181"/>
    <lineage>
        <taxon>Bacteria</taxon>
        <taxon>Bacillati</taxon>
        <taxon>Actinomycetota</taxon>
        <taxon>Actinomycetes</taxon>
        <taxon>Pseudonocardiales</taxon>
        <taxon>Pseudonocardiaceae</taxon>
    </lineage>
</organism>
<protein>
    <submittedName>
        <fullName evidence="3">DDE superfamily endonuclease</fullName>
    </submittedName>
</protein>
<accession>A0A4V6Q6Z1</accession>
<dbReference type="Proteomes" id="UP000294927">
    <property type="component" value="Unassembled WGS sequence"/>
</dbReference>
<feature type="region of interest" description="Disordered" evidence="1">
    <location>
        <begin position="121"/>
        <end position="168"/>
    </location>
</feature>
<sequence>MLFYRAALPLSHQTLTFVSGLVRAHRREIGSVWRALDPGQQALLTLVYLRKGEPFAQVGAGFGVSTTTCWRFVTETVELLARQAPKLRTALCQAKRDGLAYVIIDGTLIPIDRIAADRPFYSGKHKRHGGKPAGHRLPGRDDPRGFRRVARQHARHRRSPDLEHPRRT</sequence>
<keyword evidence="3" id="KW-0255">Endonuclease</keyword>